<comment type="caution">
    <text evidence="2">The sequence shown here is derived from an EMBL/GenBank/DDBJ whole genome shotgun (WGS) entry which is preliminary data.</text>
</comment>
<proteinExistence type="predicted"/>
<evidence type="ECO:0000313" key="3">
    <source>
        <dbReference type="Proteomes" id="UP001281761"/>
    </source>
</evidence>
<feature type="region of interest" description="Disordered" evidence="1">
    <location>
        <begin position="1"/>
        <end position="40"/>
    </location>
</feature>
<name>A0ABQ9WZI4_9EUKA</name>
<feature type="compositionally biased region" description="Polar residues" evidence="1">
    <location>
        <begin position="27"/>
        <end position="40"/>
    </location>
</feature>
<keyword evidence="3" id="KW-1185">Reference proteome</keyword>
<feature type="compositionally biased region" description="Basic and acidic residues" evidence="1">
    <location>
        <begin position="17"/>
        <end position="26"/>
    </location>
</feature>
<sequence length="114" mass="12572">MISSSLTLAQVLARAPQQREKRKRDGSTQSTHHQSLQNHSIVCRMPIEAEGISDAVDEAPASHEVKEERVMEWEPAVAMQIAPPFETDEHLTSLLALIEMVGENRSSISALALT</sequence>
<dbReference type="EMBL" id="JARBJD010000287">
    <property type="protein sequence ID" value="KAK2944728.1"/>
    <property type="molecule type" value="Genomic_DNA"/>
</dbReference>
<organism evidence="2 3">
    <name type="scientific">Blattamonas nauphoetae</name>
    <dbReference type="NCBI Taxonomy" id="2049346"/>
    <lineage>
        <taxon>Eukaryota</taxon>
        <taxon>Metamonada</taxon>
        <taxon>Preaxostyla</taxon>
        <taxon>Oxymonadida</taxon>
        <taxon>Blattamonas</taxon>
    </lineage>
</organism>
<evidence type="ECO:0000256" key="1">
    <source>
        <dbReference type="SAM" id="MobiDB-lite"/>
    </source>
</evidence>
<reference evidence="2 3" key="1">
    <citation type="journal article" date="2022" name="bioRxiv">
        <title>Genomics of Preaxostyla Flagellates Illuminates Evolutionary Transitions and the Path Towards Mitochondrial Loss.</title>
        <authorList>
            <person name="Novak L.V.F."/>
            <person name="Treitli S.C."/>
            <person name="Pyrih J."/>
            <person name="Halakuc P."/>
            <person name="Pipaliya S.V."/>
            <person name="Vacek V."/>
            <person name="Brzon O."/>
            <person name="Soukal P."/>
            <person name="Eme L."/>
            <person name="Dacks J.B."/>
            <person name="Karnkowska A."/>
            <person name="Elias M."/>
            <person name="Hampl V."/>
        </authorList>
    </citation>
    <scope>NUCLEOTIDE SEQUENCE [LARGE SCALE GENOMIC DNA]</scope>
    <source>
        <strain evidence="2">NAU3</strain>
        <tissue evidence="2">Gut</tissue>
    </source>
</reference>
<gene>
    <name evidence="2" type="ORF">BLNAU_20364</name>
</gene>
<accession>A0ABQ9WZI4</accession>
<evidence type="ECO:0000313" key="2">
    <source>
        <dbReference type="EMBL" id="KAK2944728.1"/>
    </source>
</evidence>
<dbReference type="Proteomes" id="UP001281761">
    <property type="component" value="Unassembled WGS sequence"/>
</dbReference>
<protein>
    <submittedName>
        <fullName evidence="2">Uncharacterized protein</fullName>
    </submittedName>
</protein>